<proteinExistence type="predicted"/>
<sequence length="62" mass="6995">MQELQPALCVLAVAGFHPSHWSRKYSSIFVDRDGVSPEARCRIEIWLDGRAGYAIGLYLTEN</sequence>
<evidence type="ECO:0000313" key="2">
    <source>
        <dbReference type="Proteomes" id="UP000019460"/>
    </source>
</evidence>
<evidence type="ECO:0000313" key="1">
    <source>
        <dbReference type="EMBL" id="EXJ15517.1"/>
    </source>
</evidence>
<comment type="caution">
    <text evidence="1">The sequence shown here is derived from an EMBL/GenBank/DDBJ whole genome shotgun (WGS) entry which is preliminary data.</text>
</comment>
<accession>W9VHJ6</accession>
<name>W9VHJ6_9GAMM</name>
<protein>
    <submittedName>
        <fullName evidence="1">Uncharacterized protein</fullName>
    </submittedName>
</protein>
<keyword evidence="2" id="KW-1185">Reference proteome</keyword>
<reference evidence="1 2" key="1">
    <citation type="submission" date="2012-11" db="EMBL/GenBank/DDBJ databases">
        <title>Genome assembly of Thiorhodococcus sp. AK35.</title>
        <authorList>
            <person name="Nupur N."/>
            <person name="Khatri I."/>
            <person name="Subramanian S."/>
            <person name="Pinnaka A."/>
        </authorList>
    </citation>
    <scope>NUCLEOTIDE SEQUENCE [LARGE SCALE GENOMIC DNA]</scope>
    <source>
        <strain evidence="1 2">AK35</strain>
    </source>
</reference>
<gene>
    <name evidence="1" type="ORF">D779_1259</name>
</gene>
<dbReference type="AlphaFoldDB" id="W9VHJ6"/>
<dbReference type="STRING" id="1249627.D779_1259"/>
<dbReference type="EMBL" id="AONC01000025">
    <property type="protein sequence ID" value="EXJ15517.1"/>
    <property type="molecule type" value="Genomic_DNA"/>
</dbReference>
<dbReference type="Proteomes" id="UP000019460">
    <property type="component" value="Unassembled WGS sequence"/>
</dbReference>
<organism evidence="1 2">
    <name type="scientific">Imhoffiella purpurea</name>
    <dbReference type="NCBI Taxonomy" id="1249627"/>
    <lineage>
        <taxon>Bacteria</taxon>
        <taxon>Pseudomonadati</taxon>
        <taxon>Pseudomonadota</taxon>
        <taxon>Gammaproteobacteria</taxon>
        <taxon>Chromatiales</taxon>
        <taxon>Chromatiaceae</taxon>
        <taxon>Imhoffiella</taxon>
    </lineage>
</organism>